<keyword evidence="4 5" id="KW-0963">Cytoplasm</keyword>
<dbReference type="Pfam" id="PF02631">
    <property type="entry name" value="RecX_HTH2"/>
    <property type="match status" value="1"/>
</dbReference>
<protein>
    <recommendedName>
        <fullName evidence="3 5">Regulatory protein RecX</fullName>
    </recommendedName>
</protein>
<feature type="region of interest" description="Disordered" evidence="6">
    <location>
        <begin position="1"/>
        <end position="21"/>
    </location>
</feature>
<evidence type="ECO:0000313" key="9">
    <source>
        <dbReference type="Proteomes" id="UP000315252"/>
    </source>
</evidence>
<dbReference type="PANTHER" id="PTHR33602">
    <property type="entry name" value="REGULATORY PROTEIN RECX FAMILY PROTEIN"/>
    <property type="match status" value="1"/>
</dbReference>
<dbReference type="Gene3D" id="1.10.10.10">
    <property type="entry name" value="Winged helix-like DNA-binding domain superfamily/Winged helix DNA-binding domain"/>
    <property type="match status" value="1"/>
</dbReference>
<dbReference type="OrthoDB" id="5507982at2"/>
<comment type="caution">
    <text evidence="8">The sequence shown here is derived from an EMBL/GenBank/DDBJ whole genome shotgun (WGS) entry which is preliminary data.</text>
</comment>
<dbReference type="AlphaFoldDB" id="A0A545T7Z9"/>
<evidence type="ECO:0000256" key="5">
    <source>
        <dbReference type="HAMAP-Rule" id="MF_01114"/>
    </source>
</evidence>
<dbReference type="PANTHER" id="PTHR33602:SF1">
    <property type="entry name" value="REGULATORY PROTEIN RECX FAMILY PROTEIN"/>
    <property type="match status" value="1"/>
</dbReference>
<comment type="similarity">
    <text evidence="2 5">Belongs to the RecX family.</text>
</comment>
<dbReference type="HAMAP" id="MF_01114">
    <property type="entry name" value="RecX"/>
    <property type="match status" value="1"/>
</dbReference>
<dbReference type="InterPro" id="IPR003783">
    <property type="entry name" value="Regulatory_RecX"/>
</dbReference>
<evidence type="ECO:0000256" key="6">
    <source>
        <dbReference type="SAM" id="MobiDB-lite"/>
    </source>
</evidence>
<feature type="compositionally biased region" description="Basic residues" evidence="6">
    <location>
        <begin position="12"/>
        <end position="21"/>
    </location>
</feature>
<gene>
    <name evidence="5" type="primary">recX</name>
    <name evidence="8" type="ORF">FKG95_25370</name>
</gene>
<evidence type="ECO:0000256" key="2">
    <source>
        <dbReference type="ARBA" id="ARBA00009695"/>
    </source>
</evidence>
<evidence type="ECO:0000259" key="7">
    <source>
        <dbReference type="Pfam" id="PF02631"/>
    </source>
</evidence>
<dbReference type="GO" id="GO:0005737">
    <property type="term" value="C:cytoplasm"/>
    <property type="evidence" value="ECO:0007669"/>
    <property type="project" value="UniProtKB-SubCell"/>
</dbReference>
<comment type="function">
    <text evidence="5">Modulates RecA activity.</text>
</comment>
<organism evidence="8 9">
    <name type="scientific">Denitrobaculum tricleocarpae</name>
    <dbReference type="NCBI Taxonomy" id="2591009"/>
    <lineage>
        <taxon>Bacteria</taxon>
        <taxon>Pseudomonadati</taxon>
        <taxon>Pseudomonadota</taxon>
        <taxon>Alphaproteobacteria</taxon>
        <taxon>Rhodospirillales</taxon>
        <taxon>Rhodospirillaceae</taxon>
        <taxon>Denitrobaculum</taxon>
    </lineage>
</organism>
<proteinExistence type="inferred from homology"/>
<evidence type="ECO:0000256" key="3">
    <source>
        <dbReference type="ARBA" id="ARBA00018111"/>
    </source>
</evidence>
<dbReference type="GO" id="GO:0006282">
    <property type="term" value="P:regulation of DNA repair"/>
    <property type="evidence" value="ECO:0007669"/>
    <property type="project" value="UniProtKB-UniRule"/>
</dbReference>
<keyword evidence="9" id="KW-1185">Reference proteome</keyword>
<name>A0A545T7Z9_9PROT</name>
<accession>A0A545T7Z9</accession>
<evidence type="ECO:0000256" key="4">
    <source>
        <dbReference type="ARBA" id="ARBA00022490"/>
    </source>
</evidence>
<evidence type="ECO:0000313" key="8">
    <source>
        <dbReference type="EMBL" id="TQV73349.1"/>
    </source>
</evidence>
<dbReference type="Proteomes" id="UP000315252">
    <property type="component" value="Unassembled WGS sequence"/>
</dbReference>
<dbReference type="RefSeq" id="WP_142899249.1">
    <property type="nucleotide sequence ID" value="NZ_ML660062.1"/>
</dbReference>
<evidence type="ECO:0000256" key="1">
    <source>
        <dbReference type="ARBA" id="ARBA00004496"/>
    </source>
</evidence>
<dbReference type="EMBL" id="VHSH01000011">
    <property type="protein sequence ID" value="TQV73349.1"/>
    <property type="molecule type" value="Genomic_DNA"/>
</dbReference>
<comment type="subcellular location">
    <subcellularLocation>
        <location evidence="1 5">Cytoplasm</location>
    </subcellularLocation>
</comment>
<dbReference type="InterPro" id="IPR036388">
    <property type="entry name" value="WH-like_DNA-bd_sf"/>
</dbReference>
<feature type="domain" description="RecX second three-helical" evidence="7">
    <location>
        <begin position="85"/>
        <end position="125"/>
    </location>
</feature>
<dbReference type="InterPro" id="IPR053924">
    <property type="entry name" value="RecX_HTH_2nd"/>
</dbReference>
<sequence length="200" mass="22529">MTDETDSPQQQGRRRRTGPKKATARYLENAALYHLDRYATSRAHLARLLMMRVERSARAHGTDREEGAKQIDAILEKLVRNGLLDDQGYAETRARSLHRRGTSARGIRADLAAKGVAADLIESALTGLREQSADPEVTAAIVYARKRRLGPYRTEAQRAEKRDRDMAALGRKGFSYDLVRRIIDAENPEDVETMRIAARD</sequence>
<reference evidence="8 9" key="1">
    <citation type="submission" date="2019-06" db="EMBL/GenBank/DDBJ databases">
        <title>Whole genome sequence for Rhodospirillaceae sp. R148.</title>
        <authorList>
            <person name="Wang G."/>
        </authorList>
    </citation>
    <scope>NUCLEOTIDE SEQUENCE [LARGE SCALE GENOMIC DNA]</scope>
    <source>
        <strain evidence="8 9">R148</strain>
    </source>
</reference>